<feature type="transmembrane region" description="Helical" evidence="1">
    <location>
        <begin position="12"/>
        <end position="32"/>
    </location>
</feature>
<dbReference type="PANTHER" id="PTHR37947">
    <property type="entry name" value="BLL2462 PROTEIN"/>
    <property type="match status" value="1"/>
</dbReference>
<evidence type="ECO:0000256" key="1">
    <source>
        <dbReference type="SAM" id="Phobius"/>
    </source>
</evidence>
<feature type="transmembrane region" description="Helical" evidence="1">
    <location>
        <begin position="671"/>
        <end position="693"/>
    </location>
</feature>
<reference evidence="2 3" key="1">
    <citation type="journal article" date="2016" name="Environ. Microbiol.">
        <title>New Methyloceanibacter diversity from North Sea sediments includes methanotroph containing solely the soluble methane monooxygenase.</title>
        <authorList>
            <person name="Vekeman B."/>
            <person name="Kerckhof F.M."/>
            <person name="Cremers G."/>
            <person name="de Vos P."/>
            <person name="Vandamme P."/>
            <person name="Boon N."/>
            <person name="Op den Camp H.J."/>
            <person name="Heylen K."/>
        </authorList>
    </citation>
    <scope>NUCLEOTIDE SEQUENCE [LARGE SCALE GENOMIC DNA]</scope>
    <source>
        <strain evidence="2 3">R-67174</strain>
    </source>
</reference>
<gene>
    <name evidence="2" type="ORF">AUC68_00050</name>
</gene>
<dbReference type="Gene3D" id="3.40.50.880">
    <property type="match status" value="1"/>
</dbReference>
<dbReference type="InterPro" id="IPR029062">
    <property type="entry name" value="Class_I_gatase-like"/>
</dbReference>
<dbReference type="AlphaFoldDB" id="A0A1E3W6D8"/>
<dbReference type="PANTHER" id="PTHR37947:SF1">
    <property type="entry name" value="BLL2462 PROTEIN"/>
    <property type="match status" value="1"/>
</dbReference>
<accession>A0A1E3W6D8</accession>
<dbReference type="Proteomes" id="UP000094501">
    <property type="component" value="Unassembled WGS sequence"/>
</dbReference>
<evidence type="ECO:0000313" key="3">
    <source>
        <dbReference type="Proteomes" id="UP000094501"/>
    </source>
</evidence>
<dbReference type="OrthoDB" id="9769144at2"/>
<evidence type="ECO:0008006" key="4">
    <source>
        <dbReference type="Google" id="ProtNLM"/>
    </source>
</evidence>
<dbReference type="EMBL" id="LPWG01000001">
    <property type="protein sequence ID" value="ODS01395.1"/>
    <property type="molecule type" value="Genomic_DNA"/>
</dbReference>
<sequence length="697" mass="76439">MNWSITFIPFVPWLALWVIAGIGAVLLALLFWRARRGAVLRLLAFAALLLALANPHLKREDREPLNDIVTVVVDDSQSQTLAGRTNRTAELRKALEDRLKEVPKLETRVVRSNSSGETERDGTMLFTDLGQALADVPPDRLAGVVMITDGQVHDVPDKVAALGFDAPVHALLTGKEGEFDRRLEVTAAPRFGIVGSTQTIEVKVSESKPRDDDIATLTVTHQGKEPRTQTVRIGDRVEVPVEIDHAGPNIVEIEVDGAPGELTAINNRALLTVEGVRENLRVLLVSGEPHAGERTWRNMLKSDASVDLVHFTILRPPEKQDGTPINQLSLIAFPTRELFQEKLDQFDLIIFDRYQRRGVLPLLYLENVARYVERGGAVLVSSGDDYASPLSLYRTPLGEILPAAPSGRVIEKPYRPALSDLGTKHPVTGDLEGARGGGAHGTDPTWGRWFRVVDVSPREAEVLMEGADGRPLLVIGERGKGRVAVLLSDQAWLWARGYDGGGPYSDLLRRLAHWLMKEPELEQETLRASSKGQSLIIERRSIEDEVDPVIVTTPSGEEMSVELDKGERGIWRKVLQVDEHGVYRVASGNLAGLATVGKANTREFAAVTASDEPLGPVLEGTGGGAFWMGRDDTEGVAFPGLPMIRSGHVMHGTDWLGLHKRDAYHVKGVRLFPLFSGFLALALLLGLLAAAWYREGR</sequence>
<comment type="caution">
    <text evidence="2">The sequence shown here is derived from an EMBL/GenBank/DDBJ whole genome shotgun (WGS) entry which is preliminary data.</text>
</comment>
<proteinExistence type="predicted"/>
<dbReference type="SUPFAM" id="SSF52317">
    <property type="entry name" value="Class I glutamine amidotransferase-like"/>
    <property type="match status" value="1"/>
</dbReference>
<keyword evidence="1" id="KW-0472">Membrane</keyword>
<organism evidence="2 3">
    <name type="scientific">Methyloceanibacter methanicus</name>
    <dbReference type="NCBI Taxonomy" id="1774968"/>
    <lineage>
        <taxon>Bacteria</taxon>
        <taxon>Pseudomonadati</taxon>
        <taxon>Pseudomonadota</taxon>
        <taxon>Alphaproteobacteria</taxon>
        <taxon>Hyphomicrobiales</taxon>
        <taxon>Hyphomicrobiaceae</taxon>
        <taxon>Methyloceanibacter</taxon>
    </lineage>
</organism>
<keyword evidence="1" id="KW-1133">Transmembrane helix</keyword>
<dbReference type="RefSeq" id="WP_069435867.1">
    <property type="nucleotide sequence ID" value="NZ_LPWG01000001.1"/>
</dbReference>
<dbReference type="STRING" id="1774968.AUC68_00050"/>
<name>A0A1E3W6D8_9HYPH</name>
<protein>
    <recommendedName>
        <fullName evidence="4">Glutamine amidotransferase domain-containing protein</fullName>
    </recommendedName>
</protein>
<evidence type="ECO:0000313" key="2">
    <source>
        <dbReference type="EMBL" id="ODS01395.1"/>
    </source>
</evidence>
<keyword evidence="3" id="KW-1185">Reference proteome</keyword>
<keyword evidence="1" id="KW-0812">Transmembrane</keyword>
<feature type="transmembrane region" description="Helical" evidence="1">
    <location>
        <begin position="39"/>
        <end position="57"/>
    </location>
</feature>